<dbReference type="InterPro" id="IPR017740">
    <property type="entry name" value="TssA-like"/>
</dbReference>
<reference evidence="3 4" key="1">
    <citation type="submission" date="2020-04" db="EMBL/GenBank/DDBJ databases">
        <title>Rhodospirillaceae bacterium KN72 isolated from deep sea.</title>
        <authorList>
            <person name="Zhang D.-C."/>
        </authorList>
    </citation>
    <scope>NUCLEOTIDE SEQUENCE [LARGE SCALE GENOMIC DNA]</scope>
    <source>
        <strain evidence="3 4">KN72</strain>
    </source>
</reference>
<feature type="compositionally biased region" description="Acidic residues" evidence="1">
    <location>
        <begin position="271"/>
        <end position="290"/>
    </location>
</feature>
<feature type="region of interest" description="Disordered" evidence="1">
    <location>
        <begin position="268"/>
        <end position="318"/>
    </location>
</feature>
<dbReference type="EMBL" id="JABBNT010000002">
    <property type="protein sequence ID" value="NMM44339.1"/>
    <property type="molecule type" value="Genomic_DNA"/>
</dbReference>
<feature type="compositionally biased region" description="Low complexity" evidence="1">
    <location>
        <begin position="291"/>
        <end position="307"/>
    </location>
</feature>
<protein>
    <submittedName>
        <fullName evidence="3">Type VI secretion system protein TssA</fullName>
    </submittedName>
</protein>
<organism evidence="3 4">
    <name type="scientific">Pacificispira spongiicola</name>
    <dbReference type="NCBI Taxonomy" id="2729598"/>
    <lineage>
        <taxon>Bacteria</taxon>
        <taxon>Pseudomonadati</taxon>
        <taxon>Pseudomonadota</taxon>
        <taxon>Alphaproteobacteria</taxon>
        <taxon>Rhodospirillales</taxon>
        <taxon>Rhodospirillaceae</taxon>
        <taxon>Pacificispira</taxon>
    </lineage>
</organism>
<sequence>MSKAADAEIMDTDMVPEALLAPLDGEDRCGEPLRYEGTFDRIREARRAEDPTLPQGVWEKDVKRADWRAVEKLTTEALSKRSKDLHLAVWLAEAWTHLEGLHGFRRGLDLISSFSEEYWRDMFPRIDEDGDLDYRLGPLRWAAEQFPNMLRLVPITAPNGDAEPMRLKDWQDVLRIDNLRQRDAEEAEREQRRYPTRQAFEASVDLTPVDRIADLIPVAEACLGELERLDLFLEEQCPKEAPSMSRIRAALTDIDGRLRAWLEQKGGVLPGEEETEEDGAADLSGEEETDTMATVSDDTSADTAAAAPNQPAVASGPIRSRAEAYKRLSEVADYLIRTEPHSPVPYLIKRAVAWGNMGFGELLVELIEGGGDHHRVLRLLGLDSVGKNLDD</sequence>
<proteinExistence type="predicted"/>
<gene>
    <name evidence="3" type="primary">tssA</name>
    <name evidence="3" type="ORF">HH303_07605</name>
</gene>
<evidence type="ECO:0000259" key="2">
    <source>
        <dbReference type="Pfam" id="PF06812"/>
    </source>
</evidence>
<feature type="domain" description="ImpA N-terminal" evidence="2">
    <location>
        <begin position="20"/>
        <end position="142"/>
    </location>
</feature>
<dbReference type="NCBIfam" id="TIGR03363">
    <property type="entry name" value="VI_chp_8"/>
    <property type="match status" value="1"/>
</dbReference>
<dbReference type="Pfam" id="PF06812">
    <property type="entry name" value="ImpA_N"/>
    <property type="match status" value="1"/>
</dbReference>
<keyword evidence="4" id="KW-1185">Reference proteome</keyword>
<evidence type="ECO:0000313" key="3">
    <source>
        <dbReference type="EMBL" id="NMM44339.1"/>
    </source>
</evidence>
<dbReference type="PANTHER" id="PTHR37951">
    <property type="entry name" value="CYTOPLASMIC PROTEIN-RELATED"/>
    <property type="match status" value="1"/>
</dbReference>
<dbReference type="InterPro" id="IPR010657">
    <property type="entry name" value="ImpA_N"/>
</dbReference>
<dbReference type="RefSeq" id="WP_169624629.1">
    <property type="nucleotide sequence ID" value="NZ_JABBNT010000002.1"/>
</dbReference>
<evidence type="ECO:0000313" key="4">
    <source>
        <dbReference type="Proteomes" id="UP000539372"/>
    </source>
</evidence>
<accession>A0A7Y0DZA7</accession>
<comment type="caution">
    <text evidence="3">The sequence shown here is derived from an EMBL/GenBank/DDBJ whole genome shotgun (WGS) entry which is preliminary data.</text>
</comment>
<dbReference type="Proteomes" id="UP000539372">
    <property type="component" value="Unassembled WGS sequence"/>
</dbReference>
<dbReference type="AlphaFoldDB" id="A0A7Y0DZA7"/>
<evidence type="ECO:0000256" key="1">
    <source>
        <dbReference type="SAM" id="MobiDB-lite"/>
    </source>
</evidence>
<name>A0A7Y0DZA7_9PROT</name>
<dbReference type="PANTHER" id="PTHR37951:SF1">
    <property type="entry name" value="TYPE VI SECRETION SYSTEM COMPONENT TSSA1"/>
    <property type="match status" value="1"/>
</dbReference>